<feature type="region of interest" description="Disordered" evidence="9">
    <location>
        <begin position="32"/>
        <end position="158"/>
    </location>
</feature>
<protein>
    <recommendedName>
        <fullName evidence="3">DDRGK domain-containing protein 1</fullName>
    </recommendedName>
</protein>
<comment type="similarity">
    <text evidence="2">Belongs to the DDRGK1 family.</text>
</comment>
<feature type="transmembrane region" description="Helical" evidence="10">
    <location>
        <begin position="6"/>
        <end position="28"/>
    </location>
</feature>
<evidence type="ECO:0000256" key="8">
    <source>
        <dbReference type="ARBA" id="ARBA00023136"/>
    </source>
</evidence>
<dbReference type="InterPro" id="IPR036388">
    <property type="entry name" value="WH-like_DNA-bd_sf"/>
</dbReference>
<feature type="compositionally biased region" description="Basic residues" evidence="9">
    <location>
        <begin position="57"/>
        <end position="68"/>
    </location>
</feature>
<organism evidence="11 12">
    <name type="scientific">Mytilus coruscus</name>
    <name type="common">Sea mussel</name>
    <dbReference type="NCBI Taxonomy" id="42192"/>
    <lineage>
        <taxon>Eukaryota</taxon>
        <taxon>Metazoa</taxon>
        <taxon>Spiralia</taxon>
        <taxon>Lophotrochozoa</taxon>
        <taxon>Mollusca</taxon>
        <taxon>Bivalvia</taxon>
        <taxon>Autobranchia</taxon>
        <taxon>Pteriomorphia</taxon>
        <taxon>Mytilida</taxon>
        <taxon>Mytiloidea</taxon>
        <taxon>Mytilidae</taxon>
        <taxon>Mytilinae</taxon>
        <taxon>Mytilus</taxon>
    </lineage>
</organism>
<dbReference type="GO" id="GO:0005789">
    <property type="term" value="C:endoplasmic reticulum membrane"/>
    <property type="evidence" value="ECO:0007669"/>
    <property type="project" value="UniProtKB-SubCell"/>
</dbReference>
<keyword evidence="12" id="KW-1185">Reference proteome</keyword>
<evidence type="ECO:0000256" key="9">
    <source>
        <dbReference type="SAM" id="MobiDB-lite"/>
    </source>
</evidence>
<feature type="compositionally biased region" description="Basic and acidic residues" evidence="9">
    <location>
        <begin position="32"/>
        <end position="49"/>
    </location>
</feature>
<evidence type="ECO:0000256" key="2">
    <source>
        <dbReference type="ARBA" id="ARBA00009829"/>
    </source>
</evidence>
<dbReference type="EMBL" id="CACVKT020005970">
    <property type="protein sequence ID" value="CAC5399015.1"/>
    <property type="molecule type" value="Genomic_DNA"/>
</dbReference>
<comment type="subcellular location">
    <subcellularLocation>
        <location evidence="1">Endoplasmic reticulum membrane</location>
        <topology evidence="1">Single-pass membrane protein</topology>
    </subcellularLocation>
</comment>
<evidence type="ECO:0000313" key="12">
    <source>
        <dbReference type="Proteomes" id="UP000507470"/>
    </source>
</evidence>
<dbReference type="InterPro" id="IPR036390">
    <property type="entry name" value="WH_DNA-bd_sf"/>
</dbReference>
<gene>
    <name evidence="11" type="ORF">MCOR_33319</name>
</gene>
<evidence type="ECO:0000256" key="7">
    <source>
        <dbReference type="ARBA" id="ARBA00022989"/>
    </source>
</evidence>
<feature type="compositionally biased region" description="Acidic residues" evidence="9">
    <location>
        <begin position="74"/>
        <end position="85"/>
    </location>
</feature>
<dbReference type="Gene3D" id="1.10.10.10">
    <property type="entry name" value="Winged helix-like DNA-binding domain superfamily/Winged helix DNA-binding domain"/>
    <property type="match status" value="1"/>
</dbReference>
<evidence type="ECO:0000256" key="1">
    <source>
        <dbReference type="ARBA" id="ARBA00004389"/>
    </source>
</evidence>
<dbReference type="OrthoDB" id="2285710at2759"/>
<keyword evidence="7 10" id="KW-1133">Transmembrane helix</keyword>
<dbReference type="FunFam" id="1.10.10.10:FF:000143">
    <property type="entry name" value="DDRGK domain-containing protein 1"/>
    <property type="match status" value="1"/>
</dbReference>
<dbReference type="Proteomes" id="UP000507470">
    <property type="component" value="Unassembled WGS sequence"/>
</dbReference>
<keyword evidence="4 10" id="KW-0812">Transmembrane</keyword>
<dbReference type="SUPFAM" id="SSF46785">
    <property type="entry name" value="Winged helix' DNA-binding domain"/>
    <property type="match status" value="1"/>
</dbReference>
<proteinExistence type="inferred from homology"/>
<keyword evidence="5" id="KW-0833">Ubl conjugation pathway</keyword>
<accession>A0A6J8CT29</accession>
<dbReference type="PANTHER" id="PTHR48176:SF1">
    <property type="entry name" value="DDRGK DOMAIN-CONTAINING PROTEIN 1"/>
    <property type="match status" value="1"/>
</dbReference>
<dbReference type="SMART" id="SM01128">
    <property type="entry name" value="DDRGK"/>
    <property type="match status" value="1"/>
</dbReference>
<dbReference type="PANTHER" id="PTHR48176">
    <property type="entry name" value="DDRGK DOMAIN-CONTAINING PROTEIN 1"/>
    <property type="match status" value="1"/>
</dbReference>
<name>A0A6J8CT29_MYTCO</name>
<evidence type="ECO:0000256" key="5">
    <source>
        <dbReference type="ARBA" id="ARBA00022786"/>
    </source>
</evidence>
<evidence type="ECO:0000313" key="11">
    <source>
        <dbReference type="EMBL" id="CAC5399015.1"/>
    </source>
</evidence>
<sequence>MAPVEPGVVYLCLLGIVAVSILLISIFCKEKKGKKDEPAPRRNIAERQPVDNVPRGARQRVRPRGRRMMNREDDSAEGSEGDEDMFGNTERDGKIGAKKQKKLQEKAEKKANRLAEEQEREDKKKRDALLEKQRQKEEEIQKARDEEEAKQEQLRKEEEEKREYEEYLKLKAAFTVDEEGEEDIGPDLSSQSLLQEFIDYIKEMKVIMLEDLASHFKIKTQDAINRVQELQDEGRLTGVIDDRGKFIYITMEELESVAKYIKQHGRVSISDLAESSNRLINLNPDNSEVQIKLMSEVSG</sequence>
<keyword evidence="8 10" id="KW-0472">Membrane</keyword>
<reference evidence="11 12" key="1">
    <citation type="submission" date="2020-06" db="EMBL/GenBank/DDBJ databases">
        <authorList>
            <person name="Li R."/>
            <person name="Bekaert M."/>
        </authorList>
    </citation>
    <scope>NUCLEOTIDE SEQUENCE [LARGE SCALE GENOMIC DNA]</scope>
    <source>
        <strain evidence="12">wild</strain>
    </source>
</reference>
<evidence type="ECO:0000256" key="10">
    <source>
        <dbReference type="SAM" id="Phobius"/>
    </source>
</evidence>
<feature type="compositionally biased region" description="Basic and acidic residues" evidence="9">
    <location>
        <begin position="102"/>
        <end position="158"/>
    </location>
</feature>
<evidence type="ECO:0000256" key="6">
    <source>
        <dbReference type="ARBA" id="ARBA00022824"/>
    </source>
</evidence>
<dbReference type="Pfam" id="PF09756">
    <property type="entry name" value="DDRGK"/>
    <property type="match status" value="1"/>
</dbReference>
<dbReference type="AlphaFoldDB" id="A0A6J8CT29"/>
<dbReference type="InterPro" id="IPR050899">
    <property type="entry name" value="DDRGK_domain-containing"/>
</dbReference>
<keyword evidence="6" id="KW-0256">Endoplasmic reticulum</keyword>
<evidence type="ECO:0000256" key="3">
    <source>
        <dbReference type="ARBA" id="ARBA00018218"/>
    </source>
</evidence>
<evidence type="ECO:0000256" key="4">
    <source>
        <dbReference type="ARBA" id="ARBA00022692"/>
    </source>
</evidence>
<dbReference type="GO" id="GO:0044389">
    <property type="term" value="F:ubiquitin-like protein ligase binding"/>
    <property type="evidence" value="ECO:0007669"/>
    <property type="project" value="TreeGrafter"/>
</dbReference>
<dbReference type="InterPro" id="IPR019153">
    <property type="entry name" value="DDRGK_dom-contain"/>
</dbReference>